<dbReference type="EMBL" id="PCRH01000017">
    <property type="protein sequence ID" value="PIP17298.1"/>
    <property type="molecule type" value="Genomic_DNA"/>
</dbReference>
<gene>
    <name evidence="5" type="ORF">COX44_00750</name>
</gene>
<dbReference type="Pfam" id="PF00472">
    <property type="entry name" value="RF-1"/>
    <property type="match status" value="1"/>
</dbReference>
<dbReference type="GO" id="GO:0005737">
    <property type="term" value="C:cytoplasm"/>
    <property type="evidence" value="ECO:0007669"/>
    <property type="project" value="UniProtKB-ARBA"/>
</dbReference>
<dbReference type="Pfam" id="PF03462">
    <property type="entry name" value="PCRF"/>
    <property type="match status" value="1"/>
</dbReference>
<feature type="domain" description="Prokaryotic-type class I peptide chain release factors" evidence="4">
    <location>
        <begin position="107"/>
        <end position="123"/>
    </location>
</feature>
<evidence type="ECO:0000256" key="1">
    <source>
        <dbReference type="ARBA" id="ARBA00010835"/>
    </source>
</evidence>
<organism evidence="5 6">
    <name type="scientific">Candidatus Portnoybacteria bacterium CG23_combo_of_CG06-09_8_20_14_all_37_13</name>
    <dbReference type="NCBI Taxonomy" id="1974819"/>
    <lineage>
        <taxon>Bacteria</taxon>
        <taxon>Candidatus Portnoyibacteriota</taxon>
    </lineage>
</organism>
<sequence length="218" mass="25003">MNTILTIYPGAGGDDAQDWAKMLLRMYQRFCDKKKLVYKKNKKFVLEIKNGYDFLQQEAGVHRLVRQSPFSAKKLRHTSFALVEVLPELKNIQIEINPQDLRIDTFRASGPGGQYVNKTESAVRMTHLPTGFVSACQTERSQAQNKEKALLLLKAKLYAKEQNKAKAEQAEFKTGLSPEWGNQIRSYVLHPYKMVRNEITGKKHYNVDEILDGNLDKL</sequence>
<dbReference type="SUPFAM" id="SSF75620">
    <property type="entry name" value="Release factor"/>
    <property type="match status" value="1"/>
</dbReference>
<comment type="similarity">
    <text evidence="1">Belongs to the prokaryotic/mitochondrial release factor family.</text>
</comment>
<keyword evidence="3" id="KW-0648">Protein biosynthesis</keyword>
<evidence type="ECO:0000256" key="3">
    <source>
        <dbReference type="ARBA" id="ARBA00022917"/>
    </source>
</evidence>
<evidence type="ECO:0000313" key="5">
    <source>
        <dbReference type="EMBL" id="PIP17298.1"/>
    </source>
</evidence>
<dbReference type="PANTHER" id="PTHR43116">
    <property type="entry name" value="PEPTIDE CHAIN RELEASE FACTOR 2"/>
    <property type="match status" value="1"/>
</dbReference>
<dbReference type="FunFam" id="3.30.160.20:FF:000004">
    <property type="entry name" value="Peptide chain release factor 1"/>
    <property type="match status" value="1"/>
</dbReference>
<reference evidence="5 6" key="1">
    <citation type="submission" date="2017-09" db="EMBL/GenBank/DDBJ databases">
        <title>Depth-based differentiation of microbial function through sediment-hosted aquifers and enrichment of novel symbionts in the deep terrestrial subsurface.</title>
        <authorList>
            <person name="Probst A.J."/>
            <person name="Ladd B."/>
            <person name="Jarett J.K."/>
            <person name="Geller-Mcgrath D.E."/>
            <person name="Sieber C.M."/>
            <person name="Emerson J.B."/>
            <person name="Anantharaman K."/>
            <person name="Thomas B.C."/>
            <person name="Malmstrom R."/>
            <person name="Stieglmeier M."/>
            <person name="Klingl A."/>
            <person name="Woyke T."/>
            <person name="Ryan C.M."/>
            <person name="Banfield J.F."/>
        </authorList>
    </citation>
    <scope>NUCLEOTIDE SEQUENCE [LARGE SCALE GENOMIC DNA]</scope>
    <source>
        <strain evidence="5">CG23_combo_of_CG06-09_8_20_14_all_37_13</strain>
    </source>
</reference>
<evidence type="ECO:0000313" key="6">
    <source>
        <dbReference type="Proteomes" id="UP000231480"/>
    </source>
</evidence>
<name>A0A2G9YDJ3_9BACT</name>
<protein>
    <recommendedName>
        <fullName evidence="4">Prokaryotic-type class I peptide chain release factors domain-containing protein</fullName>
    </recommendedName>
</protein>
<dbReference type="Proteomes" id="UP000231480">
    <property type="component" value="Unassembled WGS sequence"/>
</dbReference>
<comment type="caution">
    <text evidence="5">The sequence shown here is derived from an EMBL/GenBank/DDBJ whole genome shotgun (WGS) entry which is preliminary data.</text>
</comment>
<dbReference type="InterPro" id="IPR045853">
    <property type="entry name" value="Pep_chain_release_fac_I_sf"/>
</dbReference>
<dbReference type="Gene3D" id="3.30.70.1660">
    <property type="match status" value="1"/>
</dbReference>
<keyword evidence="2" id="KW-0488">Methylation</keyword>
<accession>A0A2G9YDJ3</accession>
<evidence type="ECO:0000256" key="2">
    <source>
        <dbReference type="ARBA" id="ARBA00022481"/>
    </source>
</evidence>
<dbReference type="InterPro" id="IPR005139">
    <property type="entry name" value="PCRF"/>
</dbReference>
<proteinExistence type="inferred from homology"/>
<dbReference type="PROSITE" id="PS00745">
    <property type="entry name" value="RF_PROK_I"/>
    <property type="match status" value="1"/>
</dbReference>
<dbReference type="InterPro" id="IPR000352">
    <property type="entry name" value="Pep_chain_release_fac_I"/>
</dbReference>
<dbReference type="Gene3D" id="3.30.160.20">
    <property type="match status" value="1"/>
</dbReference>
<dbReference type="PANTHER" id="PTHR43116:SF3">
    <property type="entry name" value="CLASS I PEPTIDE CHAIN RELEASE FACTOR"/>
    <property type="match status" value="1"/>
</dbReference>
<evidence type="ECO:0000259" key="4">
    <source>
        <dbReference type="PROSITE" id="PS00745"/>
    </source>
</evidence>
<dbReference type="AlphaFoldDB" id="A0A2G9YDJ3"/>
<dbReference type="GO" id="GO:0003747">
    <property type="term" value="F:translation release factor activity"/>
    <property type="evidence" value="ECO:0007669"/>
    <property type="project" value="InterPro"/>
</dbReference>